<evidence type="ECO:0000313" key="1">
    <source>
        <dbReference type="EMBL" id="RWR90531.1"/>
    </source>
</evidence>
<keyword evidence="2" id="KW-1185">Reference proteome</keyword>
<protein>
    <submittedName>
        <fullName evidence="1">Uncharacterized protein</fullName>
    </submittedName>
</protein>
<evidence type="ECO:0000313" key="2">
    <source>
        <dbReference type="Proteomes" id="UP000283530"/>
    </source>
</evidence>
<comment type="caution">
    <text evidence="1">The sequence shown here is derived from an EMBL/GenBank/DDBJ whole genome shotgun (WGS) entry which is preliminary data.</text>
</comment>
<name>A0A3S3NE99_9MAGN</name>
<dbReference type="Proteomes" id="UP000283530">
    <property type="component" value="Unassembled WGS sequence"/>
</dbReference>
<gene>
    <name evidence="1" type="ORF">CKAN_01962800</name>
</gene>
<organism evidence="1 2">
    <name type="scientific">Cinnamomum micranthum f. kanehirae</name>
    <dbReference type="NCBI Taxonomy" id="337451"/>
    <lineage>
        <taxon>Eukaryota</taxon>
        <taxon>Viridiplantae</taxon>
        <taxon>Streptophyta</taxon>
        <taxon>Embryophyta</taxon>
        <taxon>Tracheophyta</taxon>
        <taxon>Spermatophyta</taxon>
        <taxon>Magnoliopsida</taxon>
        <taxon>Magnoliidae</taxon>
        <taxon>Laurales</taxon>
        <taxon>Lauraceae</taxon>
        <taxon>Cinnamomum</taxon>
    </lineage>
</organism>
<dbReference type="AlphaFoldDB" id="A0A3S3NE99"/>
<reference evidence="1 2" key="1">
    <citation type="journal article" date="2019" name="Nat. Plants">
        <title>Stout camphor tree genome fills gaps in understanding of flowering plant genome evolution.</title>
        <authorList>
            <person name="Chaw S.M."/>
            <person name="Liu Y.C."/>
            <person name="Wu Y.W."/>
            <person name="Wang H.Y."/>
            <person name="Lin C.I."/>
            <person name="Wu C.S."/>
            <person name="Ke H.M."/>
            <person name="Chang L.Y."/>
            <person name="Hsu C.Y."/>
            <person name="Yang H.T."/>
            <person name="Sudianto E."/>
            <person name="Hsu M.H."/>
            <person name="Wu K.P."/>
            <person name="Wang L.N."/>
            <person name="Leebens-Mack J.H."/>
            <person name="Tsai I.J."/>
        </authorList>
    </citation>
    <scope>NUCLEOTIDE SEQUENCE [LARGE SCALE GENOMIC DNA]</scope>
    <source>
        <strain evidence="2">cv. Chaw 1501</strain>
        <tissue evidence="1">Young leaves</tissue>
    </source>
</reference>
<sequence>MKWWTFWQSKEFIRKELVLFTNFEDINELNERNGSKIRDSKLDQLHKIAKIGKMQHGDSSGLSKWTFL</sequence>
<dbReference type="EMBL" id="QPKB01000008">
    <property type="protein sequence ID" value="RWR90531.1"/>
    <property type="molecule type" value="Genomic_DNA"/>
</dbReference>
<proteinExistence type="predicted"/>
<accession>A0A3S3NE99</accession>